<sequence>MNTFRAVLLTLSLGLFPGAQAKDLGVVGQVFPITEIDMLQWIAQRLKTLEQTGELASMQQQFKDTVKASVRRPRPVGLVTTTSPEVFSVDPTLTLASDITGTDGKLIYPKGMQINPFDPATWPAMARAAKAQFQFSKTLVFFNGDDVQQRLWAQEYQRQHAAGHETNESNKTIKWILTGGEPETTHQQLSARIYFDQQGNLSRKLTLKRVPSVVKQVGVQWQIQEIDVSHYPNFIDAEAQPHE</sequence>
<dbReference type="Pfam" id="PF12477">
    <property type="entry name" value="TraW_N"/>
    <property type="match status" value="1"/>
</dbReference>
<feature type="chain" id="PRO_5046877084" evidence="1">
    <location>
        <begin position="22"/>
        <end position="243"/>
    </location>
</feature>
<evidence type="ECO:0000259" key="2">
    <source>
        <dbReference type="Pfam" id="PF12477"/>
    </source>
</evidence>
<keyword evidence="1" id="KW-0732">Signal</keyword>
<keyword evidence="4" id="KW-1185">Reference proteome</keyword>
<dbReference type="NCBIfam" id="TIGR02743">
    <property type="entry name" value="TraW"/>
    <property type="match status" value="1"/>
</dbReference>
<dbReference type="InterPro" id="IPR025864">
    <property type="entry name" value="TraW_N_dom"/>
</dbReference>
<dbReference type="EMBL" id="CP041614">
    <property type="protein sequence ID" value="QDO82438.1"/>
    <property type="molecule type" value="Genomic_DNA"/>
</dbReference>
<evidence type="ECO:0000313" key="3">
    <source>
        <dbReference type="EMBL" id="QDO82438.1"/>
    </source>
</evidence>
<dbReference type="Proteomes" id="UP000315947">
    <property type="component" value="Chromosome"/>
</dbReference>
<reference evidence="3 4" key="1">
    <citation type="submission" date="2019-07" db="EMBL/GenBank/DDBJ databases">
        <title>Shewanella sp. YLB-06 whole genomic sequence.</title>
        <authorList>
            <person name="Yu L."/>
        </authorList>
    </citation>
    <scope>NUCLEOTIDE SEQUENCE [LARGE SCALE GENOMIC DNA]</scope>
    <source>
        <strain evidence="3 4">YLB-06</strain>
    </source>
</reference>
<name>A0ABX5WXJ3_9GAMM</name>
<feature type="signal peptide" evidence="1">
    <location>
        <begin position="1"/>
        <end position="21"/>
    </location>
</feature>
<dbReference type="RefSeq" id="WP_144044827.1">
    <property type="nucleotide sequence ID" value="NZ_CP041614.1"/>
</dbReference>
<accession>A0ABX5WXJ3</accession>
<protein>
    <submittedName>
        <fullName evidence="3">Type-F conjugative transfer system protein TraW</fullName>
    </submittedName>
</protein>
<gene>
    <name evidence="3" type="primary">traW</name>
    <name evidence="3" type="ORF">FM037_03240</name>
</gene>
<dbReference type="InterPro" id="IPR014114">
    <property type="entry name" value="TraW"/>
</dbReference>
<evidence type="ECO:0000313" key="4">
    <source>
        <dbReference type="Proteomes" id="UP000315947"/>
    </source>
</evidence>
<proteinExistence type="predicted"/>
<evidence type="ECO:0000256" key="1">
    <source>
        <dbReference type="SAM" id="SignalP"/>
    </source>
</evidence>
<organism evidence="3 4">
    <name type="scientific">Shewanella psychropiezotolerans</name>
    <dbReference type="NCBI Taxonomy" id="2593655"/>
    <lineage>
        <taxon>Bacteria</taxon>
        <taxon>Pseudomonadati</taxon>
        <taxon>Pseudomonadota</taxon>
        <taxon>Gammaproteobacteria</taxon>
        <taxon>Alteromonadales</taxon>
        <taxon>Shewanellaceae</taxon>
        <taxon>Shewanella</taxon>
    </lineage>
</organism>
<feature type="domain" description="Type-F conjugative transfer system protein TraW N-terminal" evidence="2">
    <location>
        <begin position="6"/>
        <end position="34"/>
    </location>
</feature>